<feature type="binding site" evidence="5">
    <location>
        <position position="132"/>
    </location>
    <ligand>
        <name>substrate</name>
    </ligand>
</feature>
<dbReference type="EMBL" id="LKAQ01000001">
    <property type="protein sequence ID" value="OIQ51960.1"/>
    <property type="molecule type" value="Genomic_DNA"/>
</dbReference>
<keyword evidence="3 8" id="KW-0560">Oxidoreductase</keyword>
<dbReference type="Pfam" id="PF00248">
    <property type="entry name" value="Aldo_ket_red"/>
    <property type="match status" value="1"/>
</dbReference>
<evidence type="ECO:0000256" key="2">
    <source>
        <dbReference type="ARBA" id="ARBA00022857"/>
    </source>
</evidence>
<dbReference type="Gene3D" id="3.20.20.100">
    <property type="entry name" value="NADP-dependent oxidoreductase domain"/>
    <property type="match status" value="1"/>
</dbReference>
<comment type="similarity">
    <text evidence="1">Belongs to the aldo/keto reductase family.</text>
</comment>
<name>A0A1J5NAV6_9BACT</name>
<sequence>MLQETAIGRAHNFILIYPETAMHEIRIPETTLNDGRTMPALGLGTYKLNGSAGVEALVRGIDAGYRLLDSAFNYENEGALGQAVRRAGVDREELFLVSKLPGRHQRREEALRTVEESLYRAGLDYWDLYLIHWPNPKQGLFVEAWRALLEARERGLIRSAGVCNFLPVHLDALVRETGTPPAVNQVELHPYFSQKEQVAFDRRHGIVTQAWSPLARTNNVLKEKALREIAEVTGKTVSQVVLRWHVQSGTVPLPKSASPERQAENLDVFNFELCDADMAAIDALTRPDGRLKGQDPAVYEEF</sequence>
<accession>A0A1J5NAV6</accession>
<evidence type="ECO:0000256" key="4">
    <source>
        <dbReference type="PIRSR" id="PIRSR000097-1"/>
    </source>
</evidence>
<dbReference type="PROSITE" id="PS00063">
    <property type="entry name" value="ALDOKETO_REDUCTASE_3"/>
    <property type="match status" value="1"/>
</dbReference>
<dbReference type="PIRSF" id="PIRSF000097">
    <property type="entry name" value="AKR"/>
    <property type="match status" value="1"/>
</dbReference>
<proteinExistence type="inferred from homology"/>
<keyword evidence="9" id="KW-1185">Reference proteome</keyword>
<dbReference type="AlphaFoldDB" id="A0A1J5NAV6"/>
<evidence type="ECO:0000313" key="9">
    <source>
        <dbReference type="Proteomes" id="UP000181901"/>
    </source>
</evidence>
<dbReference type="PANTHER" id="PTHR43827:SF3">
    <property type="entry name" value="NADP-DEPENDENT OXIDOREDUCTASE DOMAIN-CONTAINING PROTEIN"/>
    <property type="match status" value="1"/>
</dbReference>
<evidence type="ECO:0000259" key="7">
    <source>
        <dbReference type="Pfam" id="PF00248"/>
    </source>
</evidence>
<dbReference type="EC" id="1.1.1.274" evidence="8"/>
<evidence type="ECO:0000313" key="8">
    <source>
        <dbReference type="EMBL" id="OIQ51960.1"/>
    </source>
</evidence>
<dbReference type="CDD" id="cd19132">
    <property type="entry name" value="AKR_AKR5D1_E1"/>
    <property type="match status" value="1"/>
</dbReference>
<comment type="caution">
    <text evidence="8">The sequence shown here is derived from an EMBL/GenBank/DDBJ whole genome shotgun (WGS) entry which is preliminary data.</text>
</comment>
<dbReference type="RefSeq" id="WP_242652825.1">
    <property type="nucleotide sequence ID" value="NZ_LKAQ01000001.1"/>
</dbReference>
<dbReference type="PANTHER" id="PTHR43827">
    <property type="entry name" value="2,5-DIKETO-D-GLUCONIC ACID REDUCTASE"/>
    <property type="match status" value="1"/>
</dbReference>
<dbReference type="GO" id="GO:0050580">
    <property type="term" value="F:2,5-didehydrogluconate reductase activity"/>
    <property type="evidence" value="ECO:0007669"/>
    <property type="project" value="UniProtKB-EC"/>
</dbReference>
<dbReference type="InterPro" id="IPR023210">
    <property type="entry name" value="NADP_OxRdtase_dom"/>
</dbReference>
<organism evidence="8 9">
    <name type="scientific">Pseudodesulfovibrio hydrargyri</name>
    <dbReference type="NCBI Taxonomy" id="2125990"/>
    <lineage>
        <taxon>Bacteria</taxon>
        <taxon>Pseudomonadati</taxon>
        <taxon>Thermodesulfobacteriota</taxon>
        <taxon>Desulfovibrionia</taxon>
        <taxon>Desulfovibrionales</taxon>
        <taxon>Desulfovibrionaceae</taxon>
    </lineage>
</organism>
<dbReference type="InterPro" id="IPR036812">
    <property type="entry name" value="NAD(P)_OxRdtase_dom_sf"/>
</dbReference>
<feature type="domain" description="NADP-dependent oxidoreductase" evidence="7">
    <location>
        <begin position="41"/>
        <end position="284"/>
    </location>
</feature>
<evidence type="ECO:0000256" key="5">
    <source>
        <dbReference type="PIRSR" id="PIRSR000097-2"/>
    </source>
</evidence>
<dbReference type="Proteomes" id="UP000181901">
    <property type="component" value="Unassembled WGS sequence"/>
</dbReference>
<evidence type="ECO:0000256" key="6">
    <source>
        <dbReference type="PIRSR" id="PIRSR000097-3"/>
    </source>
</evidence>
<dbReference type="FunFam" id="3.20.20.100:FF:000015">
    <property type="entry name" value="Oxidoreductase, aldo/keto reductase family"/>
    <property type="match status" value="1"/>
</dbReference>
<reference evidence="8 9" key="1">
    <citation type="submission" date="2015-09" db="EMBL/GenBank/DDBJ databases">
        <title>Genome of Desulfovibrio dechloracetivorans BerOc1, a mercury methylating strain isolated from highly hydrocarbons and metals contaminated coastal sediments.</title>
        <authorList>
            <person name="Goni Urriza M."/>
            <person name="Gassie C."/>
            <person name="Bouchez O."/>
            <person name="Klopp C."/>
            <person name="Ranchou-Peyruse A."/>
            <person name="Remy G."/>
        </authorList>
    </citation>
    <scope>NUCLEOTIDE SEQUENCE [LARGE SCALE GENOMIC DNA]</scope>
    <source>
        <strain evidence="8 9">BerOc1</strain>
    </source>
</reference>
<dbReference type="SUPFAM" id="SSF51430">
    <property type="entry name" value="NAD(P)-linked oxidoreductase"/>
    <property type="match status" value="1"/>
</dbReference>
<protein>
    <submittedName>
        <fullName evidence="8">2,5-diketo-D-gluconic acid reductase B</fullName>
        <ecNumber evidence="8">1.1.1.274</ecNumber>
    </submittedName>
</protein>
<evidence type="ECO:0000256" key="1">
    <source>
        <dbReference type="ARBA" id="ARBA00007905"/>
    </source>
</evidence>
<feature type="active site" description="Proton donor" evidence="4">
    <location>
        <position position="74"/>
    </location>
</feature>
<feature type="site" description="Lowers pKa of active site Tyr" evidence="6">
    <location>
        <position position="99"/>
    </location>
</feature>
<keyword evidence="2" id="KW-0521">NADP</keyword>
<dbReference type="InterPro" id="IPR018170">
    <property type="entry name" value="Aldo/ket_reductase_CS"/>
</dbReference>
<dbReference type="PROSITE" id="PS00798">
    <property type="entry name" value="ALDOKETO_REDUCTASE_1"/>
    <property type="match status" value="1"/>
</dbReference>
<dbReference type="PRINTS" id="PR00069">
    <property type="entry name" value="ALDKETRDTASE"/>
</dbReference>
<dbReference type="InterPro" id="IPR020471">
    <property type="entry name" value="AKR"/>
</dbReference>
<gene>
    <name evidence="8" type="primary">dkgB</name>
    <name evidence="8" type="ORF">BerOc1_00428</name>
</gene>
<evidence type="ECO:0000256" key="3">
    <source>
        <dbReference type="ARBA" id="ARBA00023002"/>
    </source>
</evidence>